<evidence type="ECO:0000313" key="3">
    <source>
        <dbReference type="Proteomes" id="UP000605013"/>
    </source>
</evidence>
<dbReference type="Proteomes" id="UP000605013">
    <property type="component" value="Unassembled WGS sequence"/>
</dbReference>
<dbReference type="PANTHER" id="PTHR37309:SF1">
    <property type="entry name" value="SLR0284 PROTEIN"/>
    <property type="match status" value="1"/>
</dbReference>
<keyword evidence="1" id="KW-0472">Membrane</keyword>
<evidence type="ECO:0000256" key="1">
    <source>
        <dbReference type="SAM" id="Phobius"/>
    </source>
</evidence>
<gene>
    <name evidence="2" type="ORF">JAO71_13790</name>
</gene>
<feature type="transmembrane region" description="Helical" evidence="1">
    <location>
        <begin position="32"/>
        <end position="50"/>
    </location>
</feature>
<feature type="transmembrane region" description="Helical" evidence="1">
    <location>
        <begin position="57"/>
        <end position="77"/>
    </location>
</feature>
<dbReference type="InterPro" id="IPR007165">
    <property type="entry name" value="Phage_holin_4_2"/>
</dbReference>
<keyword evidence="3" id="KW-1185">Reference proteome</keyword>
<feature type="transmembrane region" description="Helical" evidence="1">
    <location>
        <begin position="7"/>
        <end position="26"/>
    </location>
</feature>
<accession>A0ABS1WP23</accession>
<protein>
    <submittedName>
        <fullName evidence="2">Phage holin family protein</fullName>
    </submittedName>
</protein>
<reference evidence="2 3" key="1">
    <citation type="submission" date="2020-12" db="EMBL/GenBank/DDBJ databases">
        <title>Olleya sediminilitoris sp. nov., isolated from a tidal flat.</title>
        <authorList>
            <person name="Park S."/>
            <person name="Yoon J.-H."/>
        </authorList>
    </citation>
    <scope>NUCLEOTIDE SEQUENCE [LARGE SCALE GENOMIC DNA]</scope>
    <source>
        <strain evidence="2 3">YSTF-M6</strain>
    </source>
</reference>
<comment type="caution">
    <text evidence="2">The sequence shown here is derived from an EMBL/GenBank/DDBJ whole genome shotgun (WGS) entry which is preliminary data.</text>
</comment>
<keyword evidence="1" id="KW-1133">Transmembrane helix</keyword>
<organism evidence="2 3">
    <name type="scientific">Olleya sediminilitoris</name>
    <dbReference type="NCBI Taxonomy" id="2795739"/>
    <lineage>
        <taxon>Bacteria</taxon>
        <taxon>Pseudomonadati</taxon>
        <taxon>Bacteroidota</taxon>
        <taxon>Flavobacteriia</taxon>
        <taxon>Flavobacteriales</taxon>
        <taxon>Flavobacteriaceae</taxon>
    </lineage>
</organism>
<name>A0ABS1WP23_9FLAO</name>
<dbReference type="Pfam" id="PF04020">
    <property type="entry name" value="Phage_holin_4_2"/>
    <property type="match status" value="1"/>
</dbReference>
<sequence>MNLIIRLLINAIAVFALAHVLNGVYLDNYVTAIIVAIVLSILNLIVKPILVILTLPITILTLGLFLFVVNGLMILLADKFIDGFAVSSIWTAILFSILLSILQWLLQSFIKTDTKTK</sequence>
<dbReference type="RefSeq" id="WP_116823485.1">
    <property type="nucleotide sequence ID" value="NZ_JAEMEF010000014.1"/>
</dbReference>
<keyword evidence="1" id="KW-0812">Transmembrane</keyword>
<evidence type="ECO:0000313" key="2">
    <source>
        <dbReference type="EMBL" id="MBL7560874.1"/>
    </source>
</evidence>
<feature type="transmembrane region" description="Helical" evidence="1">
    <location>
        <begin position="83"/>
        <end position="106"/>
    </location>
</feature>
<dbReference type="EMBL" id="JAEMEF010000014">
    <property type="protein sequence ID" value="MBL7560874.1"/>
    <property type="molecule type" value="Genomic_DNA"/>
</dbReference>
<dbReference type="PANTHER" id="PTHR37309">
    <property type="entry name" value="SLR0284 PROTEIN"/>
    <property type="match status" value="1"/>
</dbReference>
<proteinExistence type="predicted"/>